<dbReference type="Pfam" id="PF02581">
    <property type="entry name" value="TMP-TENI"/>
    <property type="match status" value="1"/>
</dbReference>
<dbReference type="GO" id="GO:0004789">
    <property type="term" value="F:thiamine-phosphate diphosphorylase activity"/>
    <property type="evidence" value="ECO:0007669"/>
    <property type="project" value="TreeGrafter"/>
</dbReference>
<protein>
    <submittedName>
        <fullName evidence="4">Thiazole tautomerase TenI</fullName>
    </submittedName>
</protein>
<reference evidence="4" key="1">
    <citation type="submission" date="2020-06" db="EMBL/GenBank/DDBJ databases">
        <title>Insight into the genomes of haloalkaliphilic bacilli from Kenyan soda lakes.</title>
        <authorList>
            <person name="Mwirichia R."/>
            <person name="Villamizar G.C."/>
            <person name="Poehlein A."/>
            <person name="Mugweru J."/>
            <person name="Kipnyargis A."/>
            <person name="Kiplimo D."/>
            <person name="Orwa P."/>
            <person name="Daniel R."/>
        </authorList>
    </citation>
    <scope>NUCLEOTIDE SEQUENCE</scope>
    <source>
        <strain evidence="4">B1096_S55</strain>
    </source>
</reference>
<name>A0A9Q4FZL9_SALAG</name>
<dbReference type="PANTHER" id="PTHR20857:SF22">
    <property type="entry name" value="THIAZOLE TAUTOMERASE"/>
    <property type="match status" value="1"/>
</dbReference>
<evidence type="ECO:0000256" key="2">
    <source>
        <dbReference type="ARBA" id="ARBA00022977"/>
    </source>
</evidence>
<dbReference type="EMBL" id="JABXYM010000001">
    <property type="protein sequence ID" value="MCR6096933.1"/>
    <property type="molecule type" value="Genomic_DNA"/>
</dbReference>
<dbReference type="AlphaFoldDB" id="A0A9Q4FZL9"/>
<organism evidence="4 5">
    <name type="scientific">Salipaludibacillus agaradhaerens</name>
    <name type="common">Bacillus agaradhaerens</name>
    <dbReference type="NCBI Taxonomy" id="76935"/>
    <lineage>
        <taxon>Bacteria</taxon>
        <taxon>Bacillati</taxon>
        <taxon>Bacillota</taxon>
        <taxon>Bacilli</taxon>
        <taxon>Bacillales</taxon>
        <taxon>Bacillaceae</taxon>
    </lineage>
</organism>
<dbReference type="SUPFAM" id="SSF51391">
    <property type="entry name" value="Thiamin phosphate synthase"/>
    <property type="match status" value="1"/>
</dbReference>
<dbReference type="GO" id="GO:0005737">
    <property type="term" value="C:cytoplasm"/>
    <property type="evidence" value="ECO:0007669"/>
    <property type="project" value="TreeGrafter"/>
</dbReference>
<dbReference type="InterPro" id="IPR013785">
    <property type="entry name" value="Aldolase_TIM"/>
</dbReference>
<gene>
    <name evidence="4" type="primary">tenI</name>
    <name evidence="4" type="ORF">HXA33_10225</name>
</gene>
<dbReference type="InterPro" id="IPR022998">
    <property type="entry name" value="ThiamineP_synth_TenI"/>
</dbReference>
<dbReference type="CDD" id="cd00564">
    <property type="entry name" value="TMP_TenI"/>
    <property type="match status" value="1"/>
</dbReference>
<sequence>MNNEIHVISNGKMPLTKFVEKATLIDSYVDYFHLREKATSAKDLSHCIDHMLQAGIQLDKIIVNDRVDVALTKQVKRVQLNYQSIDTAEVKRTFPTLHVGKSVHSLREAMKEEENGADSIMFGHIFASPSKRALLPRGLTSLQEITKEMTIPVIAIGGIRPDNVKKVFSMGAKGVAVMSGIWESDDPLSAVKDFSRRVPHASTH</sequence>
<comment type="caution">
    <text evidence="4">The sequence shown here is derived from an EMBL/GenBank/DDBJ whole genome shotgun (WGS) entry which is preliminary data.</text>
</comment>
<keyword evidence="2" id="KW-0784">Thiamine biosynthesis</keyword>
<dbReference type="NCBIfam" id="NF005819">
    <property type="entry name" value="PRK07695.1"/>
    <property type="match status" value="1"/>
</dbReference>
<proteinExistence type="predicted"/>
<dbReference type="InterPro" id="IPR036206">
    <property type="entry name" value="ThiamineP_synth_sf"/>
</dbReference>
<dbReference type="PANTHER" id="PTHR20857">
    <property type="entry name" value="THIAMINE-PHOSPHATE PYROPHOSPHORYLASE"/>
    <property type="match status" value="1"/>
</dbReference>
<evidence type="ECO:0000313" key="5">
    <source>
        <dbReference type="Proteomes" id="UP001057753"/>
    </source>
</evidence>
<evidence type="ECO:0000259" key="3">
    <source>
        <dbReference type="Pfam" id="PF02581"/>
    </source>
</evidence>
<accession>A0A9Q4FZL9</accession>
<comment type="pathway">
    <text evidence="1">Cofactor biosynthesis; thiamine diphosphate biosynthesis.</text>
</comment>
<dbReference type="Proteomes" id="UP001057753">
    <property type="component" value="Unassembled WGS sequence"/>
</dbReference>
<feature type="domain" description="Thiamine phosphate synthase/TenI" evidence="3">
    <location>
        <begin position="15"/>
        <end position="181"/>
    </location>
</feature>
<keyword evidence="5" id="KW-1185">Reference proteome</keyword>
<dbReference type="GO" id="GO:0009228">
    <property type="term" value="P:thiamine biosynthetic process"/>
    <property type="evidence" value="ECO:0007669"/>
    <property type="project" value="UniProtKB-KW"/>
</dbReference>
<evidence type="ECO:0000313" key="4">
    <source>
        <dbReference type="EMBL" id="MCR6096933.1"/>
    </source>
</evidence>
<evidence type="ECO:0000256" key="1">
    <source>
        <dbReference type="ARBA" id="ARBA00004948"/>
    </source>
</evidence>
<dbReference type="Gene3D" id="3.20.20.70">
    <property type="entry name" value="Aldolase class I"/>
    <property type="match status" value="1"/>
</dbReference>